<dbReference type="InterPro" id="IPR000010">
    <property type="entry name" value="Cystatin_dom"/>
</dbReference>
<reference evidence="7" key="2">
    <citation type="submission" date="2016-06" db="EMBL/GenBank/DDBJ databases">
        <title>The genome of a short-lived fish provides insights into sex chromosome evolution and the genetic control of aging.</title>
        <authorList>
            <person name="Reichwald K."/>
            <person name="Felder M."/>
            <person name="Petzold A."/>
            <person name="Koch P."/>
            <person name="Groth M."/>
            <person name="Platzer M."/>
        </authorList>
    </citation>
    <scope>NUCLEOTIDE SEQUENCE</scope>
    <source>
        <tissue evidence="7">Brain</tissue>
    </source>
</reference>
<dbReference type="InterPro" id="IPR046350">
    <property type="entry name" value="Cystatin_sf"/>
</dbReference>
<protein>
    <recommendedName>
        <fullName evidence="6">Cystatin domain-containing protein</fullName>
    </recommendedName>
</protein>
<reference evidence="7" key="1">
    <citation type="submission" date="2016-05" db="EMBL/GenBank/DDBJ databases">
        <authorList>
            <person name="Lavstsen T."/>
            <person name="Jespersen J.S."/>
        </authorList>
    </citation>
    <scope>NUCLEOTIDE SEQUENCE</scope>
    <source>
        <tissue evidence="7">Brain</tissue>
    </source>
</reference>
<feature type="chain" id="PRO_5018593605" description="Cystatin domain-containing protein" evidence="5">
    <location>
        <begin position="22"/>
        <end position="103"/>
    </location>
</feature>
<dbReference type="Pfam" id="PF00031">
    <property type="entry name" value="Cystatin"/>
    <property type="match status" value="1"/>
</dbReference>
<feature type="signal peptide" evidence="5">
    <location>
        <begin position="1"/>
        <end position="21"/>
    </location>
</feature>
<evidence type="ECO:0000313" key="7">
    <source>
        <dbReference type="EMBL" id="SBP60485.1"/>
    </source>
</evidence>
<evidence type="ECO:0000256" key="4">
    <source>
        <dbReference type="ARBA" id="ARBA00023157"/>
    </source>
</evidence>
<dbReference type="PANTHER" id="PTHR46186">
    <property type="entry name" value="CYSTATIN"/>
    <property type="match status" value="1"/>
</dbReference>
<dbReference type="EMBL" id="HADY01022000">
    <property type="protein sequence ID" value="SBP60485.1"/>
    <property type="molecule type" value="Transcribed_RNA"/>
</dbReference>
<dbReference type="GO" id="GO:0005737">
    <property type="term" value="C:cytoplasm"/>
    <property type="evidence" value="ECO:0007669"/>
    <property type="project" value="TreeGrafter"/>
</dbReference>
<proteinExistence type="inferred from homology"/>
<feature type="non-terminal residue" evidence="7">
    <location>
        <position position="103"/>
    </location>
</feature>
<dbReference type="PANTHER" id="PTHR46186:SF2">
    <property type="entry name" value="CYSTATIN"/>
    <property type="match status" value="1"/>
</dbReference>
<name>A0A1A8B1Y1_NOTFU</name>
<feature type="domain" description="Cystatin" evidence="6">
    <location>
        <begin position="21"/>
        <end position="102"/>
    </location>
</feature>
<dbReference type="GO" id="GO:0031982">
    <property type="term" value="C:vesicle"/>
    <property type="evidence" value="ECO:0007669"/>
    <property type="project" value="TreeGrafter"/>
</dbReference>
<gene>
    <name evidence="7" type="primary">OLA.5535</name>
</gene>
<dbReference type="GO" id="GO:0005615">
    <property type="term" value="C:extracellular space"/>
    <property type="evidence" value="ECO:0007669"/>
    <property type="project" value="TreeGrafter"/>
</dbReference>
<dbReference type="SUPFAM" id="SSF54403">
    <property type="entry name" value="Cystatin/monellin"/>
    <property type="match status" value="1"/>
</dbReference>
<comment type="similarity">
    <text evidence="1">Belongs to the cystatin family.</text>
</comment>
<keyword evidence="5" id="KW-0732">Signal</keyword>
<dbReference type="GO" id="GO:0004869">
    <property type="term" value="F:cysteine-type endopeptidase inhibitor activity"/>
    <property type="evidence" value="ECO:0007669"/>
    <property type="project" value="UniProtKB-KW"/>
</dbReference>
<evidence type="ECO:0000256" key="5">
    <source>
        <dbReference type="SAM" id="SignalP"/>
    </source>
</evidence>
<accession>A0A1A8B1Y1</accession>
<sequence length="103" mass="11453">MTTTIVFPLLFAALFAVGSCGIPGGFSYIDPNSPNFRKAMNFAVSDYNMHIDDVYYHKATAVLKAKSQVVAGQNIFMSLELARTRCMKNDPSANYCPLFYPQQ</sequence>
<keyword evidence="3" id="KW-0789">Thiol protease inhibitor</keyword>
<keyword evidence="2" id="KW-0646">Protease inhibitor</keyword>
<dbReference type="CDD" id="cd00042">
    <property type="entry name" value="CY"/>
    <property type="match status" value="1"/>
</dbReference>
<evidence type="ECO:0000256" key="3">
    <source>
        <dbReference type="ARBA" id="ARBA00022704"/>
    </source>
</evidence>
<evidence type="ECO:0000256" key="2">
    <source>
        <dbReference type="ARBA" id="ARBA00022690"/>
    </source>
</evidence>
<evidence type="ECO:0000259" key="6">
    <source>
        <dbReference type="SMART" id="SM00043"/>
    </source>
</evidence>
<dbReference type="SMART" id="SM00043">
    <property type="entry name" value="CY"/>
    <property type="match status" value="1"/>
</dbReference>
<keyword evidence="4" id="KW-1015">Disulfide bond</keyword>
<dbReference type="FunFam" id="3.10.450.10:FF:000004">
    <property type="entry name" value="Cystatin C"/>
    <property type="match status" value="1"/>
</dbReference>
<evidence type="ECO:0000256" key="1">
    <source>
        <dbReference type="ARBA" id="ARBA00009403"/>
    </source>
</evidence>
<organism evidence="7">
    <name type="scientific">Nothobranchius furzeri</name>
    <name type="common">Turquoise killifish</name>
    <dbReference type="NCBI Taxonomy" id="105023"/>
    <lineage>
        <taxon>Eukaryota</taxon>
        <taxon>Metazoa</taxon>
        <taxon>Chordata</taxon>
        <taxon>Craniata</taxon>
        <taxon>Vertebrata</taxon>
        <taxon>Euteleostomi</taxon>
        <taxon>Actinopterygii</taxon>
        <taxon>Neopterygii</taxon>
        <taxon>Teleostei</taxon>
        <taxon>Neoteleostei</taxon>
        <taxon>Acanthomorphata</taxon>
        <taxon>Ovalentaria</taxon>
        <taxon>Atherinomorphae</taxon>
        <taxon>Cyprinodontiformes</taxon>
        <taxon>Nothobranchiidae</taxon>
        <taxon>Nothobranchius</taxon>
    </lineage>
</organism>
<dbReference type="AlphaFoldDB" id="A0A1A8B1Y1"/>
<dbReference type="Gene3D" id="3.10.450.10">
    <property type="match status" value="1"/>
</dbReference>